<protein>
    <submittedName>
        <fullName evidence="1">Uncharacterized protein</fullName>
    </submittedName>
</protein>
<reference evidence="1 2" key="1">
    <citation type="journal article" date="2019" name="Commun. Biol.">
        <title>The bagworm genome reveals a unique fibroin gene that provides high tensile strength.</title>
        <authorList>
            <person name="Kono N."/>
            <person name="Nakamura H."/>
            <person name="Ohtoshi R."/>
            <person name="Tomita M."/>
            <person name="Numata K."/>
            <person name="Arakawa K."/>
        </authorList>
    </citation>
    <scope>NUCLEOTIDE SEQUENCE [LARGE SCALE GENOMIC DNA]</scope>
</reference>
<comment type="caution">
    <text evidence="1">The sequence shown here is derived from an EMBL/GenBank/DDBJ whole genome shotgun (WGS) entry which is preliminary data.</text>
</comment>
<dbReference type="AlphaFoldDB" id="A0A4C1VNJ4"/>
<dbReference type="EMBL" id="BGZK01000378">
    <property type="protein sequence ID" value="GBP40231.1"/>
    <property type="molecule type" value="Genomic_DNA"/>
</dbReference>
<evidence type="ECO:0000313" key="2">
    <source>
        <dbReference type="Proteomes" id="UP000299102"/>
    </source>
</evidence>
<dbReference type="Proteomes" id="UP000299102">
    <property type="component" value="Unassembled WGS sequence"/>
</dbReference>
<evidence type="ECO:0000313" key="1">
    <source>
        <dbReference type="EMBL" id="GBP40231.1"/>
    </source>
</evidence>
<proteinExistence type="predicted"/>
<sequence length="93" mass="10741">MDGREVNVFSDSGKDPMWEFLEMFEFRNIWRVTKEGTVTTLVVRGDAPVAATGRCNFTKLRNLSSRWRRVNHKAFYNETGLAYVDEYLTAITG</sequence>
<keyword evidence="2" id="KW-1185">Reference proteome</keyword>
<name>A0A4C1VNJ4_EUMVA</name>
<accession>A0A4C1VNJ4</accession>
<gene>
    <name evidence="1" type="ORF">EVAR_37632_1</name>
</gene>
<organism evidence="1 2">
    <name type="scientific">Eumeta variegata</name>
    <name type="common">Bagworm moth</name>
    <name type="synonym">Eumeta japonica</name>
    <dbReference type="NCBI Taxonomy" id="151549"/>
    <lineage>
        <taxon>Eukaryota</taxon>
        <taxon>Metazoa</taxon>
        <taxon>Ecdysozoa</taxon>
        <taxon>Arthropoda</taxon>
        <taxon>Hexapoda</taxon>
        <taxon>Insecta</taxon>
        <taxon>Pterygota</taxon>
        <taxon>Neoptera</taxon>
        <taxon>Endopterygota</taxon>
        <taxon>Lepidoptera</taxon>
        <taxon>Glossata</taxon>
        <taxon>Ditrysia</taxon>
        <taxon>Tineoidea</taxon>
        <taxon>Psychidae</taxon>
        <taxon>Oiketicinae</taxon>
        <taxon>Eumeta</taxon>
    </lineage>
</organism>